<accession>A0AAU8MIA7</accession>
<name>A0AAU8MIA7_9CAUD</name>
<evidence type="ECO:0000256" key="1">
    <source>
        <dbReference type="SAM" id="Coils"/>
    </source>
</evidence>
<reference evidence="3" key="1">
    <citation type="submission" date="2024-06" db="EMBL/GenBank/DDBJ databases">
        <title>Intestivirid acquisition increases across infancy in a wild primate population.</title>
        <authorList>
            <person name="Schneider-Creas I.A."/>
            <person name="Moya I.L."/>
            <person name="Chiou K.L."/>
            <person name="Baniel A."/>
            <person name="Azanaw Haile A."/>
            <person name="Kebede F."/>
            <person name="Abebe B."/>
            <person name="Snyder-Mackler N."/>
            <person name="Varsani A."/>
        </authorList>
    </citation>
    <scope>NUCLEOTIDE SEQUENCE</scope>
    <source>
        <strain evidence="3">Int_RNL_2017_0019_DDA</strain>
    </source>
</reference>
<dbReference type="EMBL" id="PP965493">
    <property type="protein sequence ID" value="XCN99858.1"/>
    <property type="molecule type" value="Genomic_DNA"/>
</dbReference>
<sequence>MASCPVTPKAFLGTETGTRLKELCGNDVVKFNAITALVYNPESKTGFTKDFDDYRLGNDAAQEALEFYNSRHFSVGAQTTKSKFNNIVTRFGYTSTTAKVMANRVVGNNILTFFANDVVKGKFNKDNNNANFYANRVVSFAAVQVAKKYFENKGQKFTNKEILGLVNQILGFTSDASFKNVDDVFTNASKEDRNFYAMTKEMILNKVSFFNSIYAGDSRLGMLRFKSDEAIDEKADFDGEMESILNGNENDELADFNKEFDVDGTTARWDDNSGMGNNFMKGIDEDIRMILFTIPKLNDINKIDGKYNYDRSNELGTIDFIDGKKVTAAIISKVSRDNITSFINSIKAIAEQNKEMSGLIKLYEDLKTNRDFAIRFRSQFVKTIMPKTETRTESDGTVRAVLSNKESNRRQSLIFSFQNNVKHTVLNVDPKAIEGFRTAVESARKRYKLSAKNEIRRNAAFADIVANLTKALKAYYLDMDTNAIRNYLIGNKTNGRVDVDINTSNLLAHLKNINDASNKANENLREEQEHKREWNKEGHDENETYVPLHTEIIPATAVAAANSFATDIEAYSTVALQFNSKNVLGNQSSDIINSSMITYLMNAINGTEMSVDAEGKLSPEALIQYGNEKFRVDSKEKGNQYNLSNILLEQRDVDGKIKVFGLFRKLGDKYVPTEYAKDLINVSLFNGAGNPNTGQNVLYSGMSKMDYIYSAIANFVNTEADYLSKNEYDIDFANYFMRVPSDAPKNFIIRAARYRSKGGKYGNLFNVENSKEVSQAIERYLDTEIPSETRADNEVKTTKFVNLTTNKEYNQMVHDLTTKTIGRRKIMPFNILEGKNHKSGSEIAVGYKYTDESGKVDRYELHGTLDIDSNGAYYITDAKPVLISDMNESKVSDRFSPTLYQSLVSKITRKANATGMIGNTKVNRVINTNHPLYIQYRNMFVQELTDMAHSINQWFETDNTGKILRWQKDENPELAGQPKFKGDWGFDEESARRAYAVYEVGKGHKHFVEMNDKTKTISFTGRLFHDDRFELTDKDGNVDNKAEDLLHELFPSLYGEDIDGYIPFTANGDKVTVTLSKKQEDKVAEMISNFITDYTNRQLEKFDAFKNIDVANIINDDNITDFVLNYRLMCGNFNDLFEGDTKFYKDNQTLLKRTKEDQASGVPYGFADYTASYADGISDVAFSQLNTNTIQTEFASYKNPLVVTQRNKFKGITIKNTIRTSEQCSYDAEDKTGKLTKKDGNLVRDLVKNAHLTVEQARTLMKGYSGTTVNDAQSYITFEEWVRRIAGRGKLNEYLPLIKKIQNDEPLSSGDIDTFVQVQKNFYYDHYFDKYSKRFVPRQIKNAEFVLVPRFIKGTQLEQVYNLMNDNGIDQLNTEETSKAGKARVLEIFDSKTGEVTQKHIDDFNAHAKDYVEEYDYQHLYTQQETPQHMNAENKAGIQIMKKIVDNIPVNSPLYKKKEEFFKLYSANIRDSFNNLANELSIPRDANGNILFEADGTIKGIDYHTFFNKLKEECMRLGLDSNMMDYVTLAEQAVNPITGRPNANMPMILSNAITKLESVSQSVFNRAITRQTLPGFHAAQITNVGFKATKGLSLDLEIGSWSKIPNGIIDTASKGSYICNYTAQKAIQYLRDNGIKENASMIATIHGAKSPISDKEILHYAASLHINGKFYLYDQPQSEFIKPTGNTNKDGFPEAKIGTYKPRLIEVTEENLRKYYGIKTEGKLEWTYDNITDDTLKNQDININGIIKGSTINKELKYHPNGERYIEIMLPASNFGFAKNADGTYKKSKEDLLKELQDAKLDILIGYRIPTEGKQSVCVMKVVGFLDDAQGSTIVVPDDWVSQTGSDFDIDSVYGIQYSSYIDKHGNIRKQSYSEELDIYDYSNYVNRHLEKADKIKDKSVKAAFEQLNKEIDEQFEKSRKELSEEETKAYEALSDETKELVKDAHRDFESQAVKNKETGKLTKDSYLKQLQFVADYIRKNKTNLDNADNNFISVHEDMVDSISNEYIDKKNFKSDRAKAILQGRIDKFNNAAKKLGIMTYDEYLKQNVEDANTRNARNNRILDDMIDILKDDISLEENLSRSNFDDIINARNKVINPVVKKIRNARSSYDFLDQADYQEDVMSGAKLKAFSVTRDTFVSVCNTVHPTINNDYKVRIRYNYDGTKAGLKCLQDRFGKDNITDVDEENKTLIIIHDKIGWTNDNKNIDGRILTAYTSQTTAHILDAVKEGAIPNVNDFTFAVYKTLPDIGSNYDTTVAFIMQPAISRIVEEYNANKSIYAEDTSKPIHNAIKKLALEMNIGVTEDDSIRTVIDKVNSTLGTEYSLTSNNNVVLDYKELAARLNQKESRPVKDMVYDMSILFAYNDINRLAQGISSLARVCNPDRFGAKQTLFATNKVFTDIQEIVNGENANIENVLSVKDENKETSFLEAIYPGLLVENVTGNKSVDIRNYMMSKDNDALSKYPSLHCFLKYATATSSSINSMLFDTQTDSFKNLVYSLENTFSDRSRNINEKEYNDFQQYILSSIYNHVAPVMYASKVIAEQDGTLVYGFDNESDTIAERQRIFGYNAKPQFNFDCEYINRPTPSEVEVFAKLTPAQKVAYLQSKSEDAGIFGLFKVNLFNQYEYNTTGQSKQSIQFKDDTTDVETAYMLFDQAANSDNPLVKLAAIDMIKYAFVVENFKMRRNGISKVITNDALRNPDLFGGKSAISYIVDEFNNFAGTYDVAERYVRSHSDSNFIFHKTVKNIRKNGAYVSELSKFKKPNNLFEFNLADASIIAEKIANLRSEIENTTDENEINALNIELKEALAEYNNLKSQRAFAAKYGFINESDSTDDYYVNHYVHLNEKVGKEYKSRLYKIVENNDKVYAYPITKLDENETGEVSLNRENTKGCRTEGFYADYINSLEQGNTPTIEDLNEMAKAHKFNIKYLKIKNANAFDINRPSKYQESAAKFTINEILNKYPESNGKEFTIQSFYLRSKSIGTTFGNSQHIKGTYITIEDGKEVINEVDEIFEFRAPRKSEVDRAKDLGIQIPYNTYFVRVKSKGKANATLNTNSKLGASVLDFSIDAYNDMNRRSHEGDYAARNKVNNLASKGFNATRNEFQSQAEDVYYNITSYVEDKVNDITQQLNQFIEDETGHFLPVNNARTIDIIRNNPAERRRYLKTLLDARALISKYGNIASVKVDKSTDSDNTIAYVERLQNAIKQLTDTSIIEQAEKLFANDYLAKLSDNPQIQNNLISVFDGFHSTSWFDAWVGDLQDSGNAFVQVLTKNVMADIRAKELQARRTVDIFNKEIDKIFADAKAAGVNLSFDDIIDADGRFIRPYNDNFENDLNKLRQDERNAKSDIINNPEAYVEAKHKLDKFLLDHVNRKFVDSYYQELYDAQDELYRNHRPILEEYVKTKAMIDEINASRIDGTLSPEKETELKNLWYHINDIRSEYDLNNGEPKESFIMGYPGMNPTTGEIVDKEAYHKARINNAADCKALDNYLKAVNDIRNKYNDSKVRKGFEDQLKRMLDIVETAESRDPSGRISVPASQLEMNKEYKAAKAWLATNAKWTVNPEIQEAIHEAYKTMGYKGENNNKLKAYLRKLKATNINPYDEFGRLDGTLFTEEQQAAIQEEAQKRFNNTKYGMENDRILISNGPEDDVVYPTEVYKRLAANGVPNKEYQQIVKQVNEILAPHYDIATKHVATSELTEEELDKLYQAYQPLFAGMKKTEDSTNGKSIAYFVTRFVDLDNYNHEAFNLEEERAKAKGAKYYKAWERVNKMGIPKLDDNYQVVTDASGNIVYDETKDRIPNRYLYGTLKVDMDKYLKTKGKKKAEQLRKQMDERTEAYRTIHNNLETVNTPYYEAELKKQRAKGDAEFKKWYDRNHVFNPYTHKMEPTVIWRKTQIIPSIANGEWNAGYAQTELAPKAAYQNSNYKEGVGYVDNYKKTTDTTYDSNVVLNKYQQKLMSYIQQTLNTLAQTESAKRFVGRGYLPSMSKGAEHDAKWWGKQFLEFLGYSDKLQNGRDPFYHIDYADDKAIDMPMLMEQLRNKDSVNIENIKKTKPQRISYINDEEYNAALAAYNKRMDEALKKNKEIHRALINRDYRTVLSNFITQAAHFNAIQDNKYMLYYGKEMIDRMEVYQKNVGWSNLKKDYQRGARGEIRYLTQKDERLQGQYENWIRRIIYNQFKESNANFTKISNLLQSFTSAKFMMLNITGGIGNVTVGESGLAGEWIAKEFIGAKDYALGKALWVHNSWSFINDLGKDKASTLASAIVKEMNVIDFDQLAGISDGNHLDAGTAFEKLRNALYSPNAMGEHFMQNAAMFSLMYSNRIVPVVDAENRGKIKYRAMSKYEYIADCHEKALKKILEGTEFEAKFNTYVGNIKEDANKLKEFVFGRKNFTTEFARTLPNKMQKEFVKAKTDLEKTATTEFEKNSRVIDNLDLKDGKLTFKEGSKLAELDALSVDKEVSDAYKFLGEFKGKVISVNKEIHGVYDKLGAAQLEKHWWGSLAMQYHKHIYPGILKHYRRQGYFNEERGAFALGCGPALIDFLSMPLDKIKADREINGTQLGVLQTLQKLFMGYVDMATNFNTNWNMLPRYQRAAILRAMGNVAGSVSAIAMSLAAHAIWDDKELENSTLGNLLIYEADSLATQVMMYTPPFVITEGKKLYSSPIAAQTMPSDILKAMNIIAEGLIAGDDYNWDYSSGRYAKENKLYVLTTRQIPIYRAYSNIAGLDKSNSYYKLGDNILGIIPTNINK</sequence>
<feature type="coiled-coil region" evidence="1">
    <location>
        <begin position="1902"/>
        <end position="1929"/>
    </location>
</feature>
<dbReference type="PROSITE" id="PS50943">
    <property type="entry name" value="HTH_CROC1"/>
    <property type="match status" value="1"/>
</dbReference>
<evidence type="ECO:0000259" key="2">
    <source>
        <dbReference type="PROSITE" id="PS50943"/>
    </source>
</evidence>
<proteinExistence type="predicted"/>
<feature type="coiled-coil region" evidence="1">
    <location>
        <begin position="507"/>
        <end position="537"/>
    </location>
</feature>
<keyword evidence="1" id="KW-0175">Coiled coil</keyword>
<feature type="domain" description="HTH cro/C1-type" evidence="2">
    <location>
        <begin position="2899"/>
        <end position="2928"/>
    </location>
</feature>
<protein>
    <recommendedName>
        <fullName evidence="2">HTH cro/C1-type domain-containing protein</fullName>
    </recommendedName>
</protein>
<feature type="coiled-coil region" evidence="1">
    <location>
        <begin position="4056"/>
        <end position="4083"/>
    </location>
</feature>
<organism evidence="3">
    <name type="scientific">Geladintestivirus 3</name>
    <dbReference type="NCBI Taxonomy" id="3233135"/>
    <lineage>
        <taxon>Viruses</taxon>
        <taxon>Duplodnaviria</taxon>
        <taxon>Heunggongvirae</taxon>
        <taxon>Uroviricota</taxon>
        <taxon>Caudoviricetes</taxon>
        <taxon>Crassvirales</taxon>
    </lineage>
</organism>
<evidence type="ECO:0000313" key="3">
    <source>
        <dbReference type="EMBL" id="XCN99858.1"/>
    </source>
</evidence>
<feature type="coiled-coil region" evidence="1">
    <location>
        <begin position="2772"/>
        <end position="2815"/>
    </location>
</feature>
<dbReference type="InterPro" id="IPR001387">
    <property type="entry name" value="Cro/C1-type_HTH"/>
</dbReference>